<dbReference type="PANTHER" id="PTHR45694">
    <property type="entry name" value="GLUTAREDOXIN 2"/>
    <property type="match status" value="1"/>
</dbReference>
<dbReference type="CDD" id="cd03419">
    <property type="entry name" value="GRX_GRXh_1_2_like"/>
    <property type="match status" value="1"/>
</dbReference>
<dbReference type="InterPro" id="IPR036249">
    <property type="entry name" value="Thioredoxin-like_sf"/>
</dbReference>
<dbReference type="SUPFAM" id="SSF52833">
    <property type="entry name" value="Thioredoxin-like"/>
    <property type="match status" value="1"/>
</dbReference>
<dbReference type="PROSITE" id="PS00195">
    <property type="entry name" value="GLUTAREDOXIN_1"/>
    <property type="match status" value="1"/>
</dbReference>
<dbReference type="FunCoup" id="E0VX45">
    <property type="interactions" value="643"/>
</dbReference>
<dbReference type="STRING" id="121224.E0VX45"/>
<dbReference type="PRINTS" id="PR00160">
    <property type="entry name" value="GLUTAREDOXIN"/>
</dbReference>
<evidence type="ECO:0000256" key="2">
    <source>
        <dbReference type="ARBA" id="ARBA00007787"/>
    </source>
</evidence>
<dbReference type="PANTHER" id="PTHR45694:SF5">
    <property type="entry name" value="GLUTAREDOXIN 2"/>
    <property type="match status" value="1"/>
</dbReference>
<dbReference type="OMA" id="DSTHAQF"/>
<keyword evidence="3" id="KW-0813">Transport</keyword>
<organism>
    <name type="scientific">Pediculus humanus subsp. corporis</name>
    <name type="common">Body louse</name>
    <dbReference type="NCBI Taxonomy" id="121224"/>
    <lineage>
        <taxon>Eukaryota</taxon>
        <taxon>Metazoa</taxon>
        <taxon>Ecdysozoa</taxon>
        <taxon>Arthropoda</taxon>
        <taxon>Hexapoda</taxon>
        <taxon>Insecta</taxon>
        <taxon>Pterygota</taxon>
        <taxon>Neoptera</taxon>
        <taxon>Paraneoptera</taxon>
        <taxon>Psocodea</taxon>
        <taxon>Troctomorpha</taxon>
        <taxon>Phthiraptera</taxon>
        <taxon>Anoplura</taxon>
        <taxon>Pediculidae</taxon>
        <taxon>Pediculus</taxon>
    </lineage>
</organism>
<dbReference type="InParanoid" id="E0VX45"/>
<comment type="function">
    <text evidence="1">Has a glutathione-disulfide oxidoreductase activity in the presence of NADPH and glutathione reductase. Reduces low molecular weight disulfides and proteins.</text>
</comment>
<dbReference type="Gene3D" id="3.40.30.10">
    <property type="entry name" value="Glutaredoxin"/>
    <property type="match status" value="1"/>
</dbReference>
<comment type="subunit">
    <text evidence="9">Monomer; active form. Homodimer; inactive form. The homodimer is probably linked by 1 2Fe-2S cluster.</text>
</comment>
<dbReference type="PROSITE" id="PS51354">
    <property type="entry name" value="GLUTAREDOXIN_2"/>
    <property type="match status" value="1"/>
</dbReference>
<dbReference type="EnsemblMetazoa" id="PHUM494790-RA">
    <property type="protein sequence ID" value="PHUM494790-PA"/>
    <property type="gene ID" value="PHUM494790"/>
</dbReference>
<dbReference type="GeneID" id="8235986"/>
<evidence type="ECO:0000256" key="5">
    <source>
        <dbReference type="ARBA" id="ARBA00023157"/>
    </source>
</evidence>
<evidence type="ECO:0000256" key="6">
    <source>
        <dbReference type="ARBA" id="ARBA00023206"/>
    </source>
</evidence>
<dbReference type="VEuPathDB" id="VectorBase:PHUM494790"/>
<dbReference type="OrthoDB" id="418495at2759"/>
<dbReference type="EMBL" id="AAZO01005992">
    <property type="status" value="NOT_ANNOTATED_CDS"/>
    <property type="molecule type" value="Genomic_DNA"/>
</dbReference>
<dbReference type="HOGENOM" id="CLU_026126_7_2_1"/>
<comment type="function">
    <text evidence="8">Glutathione-dependent oxidoreductase that facilitates the maintenance of mitochondrial redox homeostasis upon induction of apoptosis by oxidative stress. Involved in response to hydrogen peroxide and regulation of apoptosis caused by oxidative stress. Acts as a very efficient catalyst of monothiol reactions because of its high affinity for protein glutathione-mixed disulfides. Can receive electrons not only from glutathione (GSH), but also from thioredoxin reductase supporting both monothiol and dithiol reactions. Efficiently catalyzes both glutathionylation and deglutathionylation of mitochondrial complex I, which in turn regulates the superoxide production by the complex. Overexpression decreases the susceptibility to apoptosis and prevents loss of cardiolipin and cytochrome c release.</text>
</comment>
<dbReference type="FunFam" id="3.40.30.10:FF:000026">
    <property type="entry name" value="Glutaredoxin 2"/>
    <property type="match status" value="1"/>
</dbReference>
<dbReference type="GO" id="GO:0005737">
    <property type="term" value="C:cytoplasm"/>
    <property type="evidence" value="ECO:0007669"/>
    <property type="project" value="TreeGrafter"/>
</dbReference>
<reference evidence="12" key="1">
    <citation type="submission" date="2007-04" db="EMBL/GenBank/DDBJ databases">
        <title>Annotation of Pediculus humanus corporis strain USDA.</title>
        <authorList>
            <person name="Kirkness E."/>
            <person name="Hannick L."/>
            <person name="Hass B."/>
            <person name="Bruggner R."/>
            <person name="Lawson D."/>
            <person name="Bidwell S."/>
            <person name="Joardar V."/>
            <person name="Caler E."/>
            <person name="Walenz B."/>
            <person name="Inman J."/>
            <person name="Schobel S."/>
            <person name="Galinsky K."/>
            <person name="Amedeo P."/>
            <person name="Strausberg R."/>
        </authorList>
    </citation>
    <scope>NUCLEOTIDE SEQUENCE</scope>
    <source>
        <strain evidence="12">USDA</strain>
    </source>
</reference>
<dbReference type="GO" id="GO:0015038">
    <property type="term" value="F:glutathione disulfide oxidoreductase activity"/>
    <property type="evidence" value="ECO:0007669"/>
    <property type="project" value="TreeGrafter"/>
</dbReference>
<comment type="similarity">
    <text evidence="2">Belongs to the glutaredoxin family.</text>
</comment>
<keyword evidence="5" id="KW-1015">Disulfide bond</keyword>
<evidence type="ECO:0000256" key="10">
    <source>
        <dbReference type="ARBA" id="ARBA00039819"/>
    </source>
</evidence>
<dbReference type="InterPro" id="IPR014025">
    <property type="entry name" value="Glutaredoxin_subgr"/>
</dbReference>
<evidence type="ECO:0000313" key="12">
    <source>
        <dbReference type="EMBL" id="EEB17951.1"/>
    </source>
</evidence>
<dbReference type="Pfam" id="PF00462">
    <property type="entry name" value="Glutaredoxin"/>
    <property type="match status" value="1"/>
</dbReference>
<dbReference type="RefSeq" id="XP_002430689.1">
    <property type="nucleotide sequence ID" value="XM_002430644.1"/>
</dbReference>
<evidence type="ECO:0000256" key="3">
    <source>
        <dbReference type="ARBA" id="ARBA00022448"/>
    </source>
</evidence>
<dbReference type="CTD" id="8235986"/>
<reference evidence="12" key="2">
    <citation type="submission" date="2007-04" db="EMBL/GenBank/DDBJ databases">
        <title>The genome of the human body louse.</title>
        <authorList>
            <consortium name="The Human Body Louse Genome Consortium"/>
            <person name="Kirkness E."/>
            <person name="Walenz B."/>
            <person name="Hass B."/>
            <person name="Bruggner R."/>
            <person name="Strausberg R."/>
        </authorList>
    </citation>
    <scope>NUCLEOTIDE SEQUENCE</scope>
    <source>
        <strain evidence="12">USDA</strain>
    </source>
</reference>
<reference evidence="13" key="3">
    <citation type="submission" date="2021-02" db="UniProtKB">
        <authorList>
            <consortium name="EnsemblMetazoa"/>
        </authorList>
    </citation>
    <scope>IDENTIFICATION</scope>
    <source>
        <strain evidence="13">USDA</strain>
    </source>
</reference>
<proteinExistence type="inferred from homology"/>
<evidence type="ECO:0000256" key="9">
    <source>
        <dbReference type="ARBA" id="ARBA00038558"/>
    </source>
</evidence>
<dbReference type="NCBIfam" id="TIGR02180">
    <property type="entry name" value="GRX_euk"/>
    <property type="match status" value="1"/>
</dbReference>
<dbReference type="InterPro" id="IPR011899">
    <property type="entry name" value="Glutaredoxin_euk/vir"/>
</dbReference>
<feature type="domain" description="Glutaredoxin" evidence="11">
    <location>
        <begin position="31"/>
        <end position="93"/>
    </location>
</feature>
<dbReference type="GO" id="GO:0034599">
    <property type="term" value="P:cellular response to oxidative stress"/>
    <property type="evidence" value="ECO:0007669"/>
    <property type="project" value="TreeGrafter"/>
</dbReference>
<evidence type="ECO:0000256" key="4">
    <source>
        <dbReference type="ARBA" id="ARBA00022982"/>
    </source>
</evidence>
<keyword evidence="6" id="KW-0318">Glutathionylation</keyword>
<evidence type="ECO:0000256" key="7">
    <source>
        <dbReference type="ARBA" id="ARBA00023284"/>
    </source>
</evidence>
<keyword evidence="4" id="KW-0249">Electron transport</keyword>
<accession>E0VX45</accession>
<evidence type="ECO:0000313" key="14">
    <source>
        <dbReference type="Proteomes" id="UP000009046"/>
    </source>
</evidence>
<keyword evidence="7" id="KW-0676">Redox-active center</keyword>
<evidence type="ECO:0000256" key="1">
    <source>
        <dbReference type="ARBA" id="ARBA00002549"/>
    </source>
</evidence>
<evidence type="ECO:0000259" key="11">
    <source>
        <dbReference type="Pfam" id="PF00462"/>
    </source>
</evidence>
<name>E0VX45_PEDHC</name>
<dbReference type="KEGG" id="phu:Phum_PHUM494790"/>
<dbReference type="Proteomes" id="UP000009046">
    <property type="component" value="Unassembled WGS sequence"/>
</dbReference>
<evidence type="ECO:0000313" key="13">
    <source>
        <dbReference type="EnsemblMetazoa" id="PHUM494790-PA"/>
    </source>
</evidence>
<keyword evidence="14" id="KW-1185">Reference proteome</keyword>
<protein>
    <recommendedName>
        <fullName evidence="10">Glutaredoxin-2, mitochondrial</fullName>
    </recommendedName>
</protein>
<dbReference type="InterPro" id="IPR002109">
    <property type="entry name" value="Glutaredoxin"/>
</dbReference>
<dbReference type="eggNOG" id="KOG1752">
    <property type="taxonomic scope" value="Eukaryota"/>
</dbReference>
<gene>
    <name evidence="13" type="primary">8235986</name>
    <name evidence="12" type="ORF">Phum_PHUM494790</name>
</gene>
<evidence type="ECO:0000256" key="8">
    <source>
        <dbReference type="ARBA" id="ARBA00037470"/>
    </source>
</evidence>
<dbReference type="EMBL" id="DS235829">
    <property type="protein sequence ID" value="EEB17951.1"/>
    <property type="molecule type" value="Genomic_DNA"/>
</dbReference>
<dbReference type="AlphaFoldDB" id="E0VX45"/>
<dbReference type="InterPro" id="IPR011767">
    <property type="entry name" value="GLR_AS"/>
</dbReference>
<sequence length="113" mass="12495">MGIGVQSKSLFSEELEPATKFVKDMITQDEIVIFSKTYCPYCRMAKEVFDALNRRYTVIELDQRDDGSAIQAALGQITGVKTVPRIFLNGKCIGGGSEIKALYESGHLLGMLK</sequence>